<dbReference type="AlphaFoldDB" id="A0A6P0GJA2"/>
<dbReference type="Gene3D" id="3.40.50.620">
    <property type="entry name" value="HUPs"/>
    <property type="match status" value="1"/>
</dbReference>
<evidence type="ECO:0000256" key="1">
    <source>
        <dbReference type="SAM" id="MobiDB-lite"/>
    </source>
</evidence>
<accession>A0A6P0GJA2</accession>
<dbReference type="SUPFAM" id="SSF52402">
    <property type="entry name" value="Adenine nucleotide alpha hydrolases-like"/>
    <property type="match status" value="1"/>
</dbReference>
<feature type="region of interest" description="Disordered" evidence="1">
    <location>
        <begin position="1"/>
        <end position="24"/>
    </location>
</feature>
<proteinExistence type="predicted"/>
<evidence type="ECO:0000313" key="2">
    <source>
        <dbReference type="EMBL" id="NEM07232.1"/>
    </source>
</evidence>
<feature type="compositionally biased region" description="Pro residues" evidence="1">
    <location>
        <begin position="1"/>
        <end position="23"/>
    </location>
</feature>
<evidence type="ECO:0008006" key="4">
    <source>
        <dbReference type="Google" id="ProtNLM"/>
    </source>
</evidence>
<dbReference type="Proteomes" id="UP000471126">
    <property type="component" value="Unassembled WGS sequence"/>
</dbReference>
<evidence type="ECO:0000313" key="3">
    <source>
        <dbReference type="Proteomes" id="UP000471126"/>
    </source>
</evidence>
<protein>
    <recommendedName>
        <fullName evidence="4">Universal stress protein</fullName>
    </recommendedName>
</protein>
<comment type="caution">
    <text evidence="2">The sequence shown here is derived from an EMBL/GenBank/DDBJ whole genome shotgun (WGS) entry which is preliminary data.</text>
</comment>
<dbReference type="EMBL" id="JAAGWE010000024">
    <property type="protein sequence ID" value="NEM07232.1"/>
    <property type="molecule type" value="Genomic_DNA"/>
</dbReference>
<gene>
    <name evidence="2" type="ORF">GCU54_14600</name>
</gene>
<name>A0A6P0GJA2_9ACTN</name>
<organism evidence="2 3">
    <name type="scientific">Geodermatophilus normandii</name>
    <dbReference type="NCBI Taxonomy" id="1137989"/>
    <lineage>
        <taxon>Bacteria</taxon>
        <taxon>Bacillati</taxon>
        <taxon>Actinomycetota</taxon>
        <taxon>Actinomycetes</taxon>
        <taxon>Geodermatophilales</taxon>
        <taxon>Geodermatophilaceae</taxon>
        <taxon>Geodermatophilus</taxon>
    </lineage>
</organism>
<dbReference type="RefSeq" id="WP_163477352.1">
    <property type="nucleotide sequence ID" value="NZ_JAAGWE010000024.1"/>
</dbReference>
<reference evidence="2 3" key="1">
    <citation type="submission" date="2019-12" db="EMBL/GenBank/DDBJ databases">
        <title>WGS of CPCC 203550 I12A-02606.</title>
        <authorList>
            <person name="Jiang Z."/>
        </authorList>
    </citation>
    <scope>NUCLEOTIDE SEQUENCE [LARGE SCALE GENOMIC DNA]</scope>
    <source>
        <strain evidence="2 3">I12A-02606</strain>
    </source>
</reference>
<sequence length="143" mass="15275">MTVLSPAPPLAPAPAPAGRPAPDTPRRILAVVTGRQGARAVLDEAHRTALDTGQEVHTALVLPRPPFVLDAALLARLTEEADREEGELVGLVLQRASAAGVATRLSIHRPAGLRGRRRRRVLDRTVARLARRLDAVPIGWPAP</sequence>
<dbReference type="InterPro" id="IPR014729">
    <property type="entry name" value="Rossmann-like_a/b/a_fold"/>
</dbReference>